<organism evidence="3 4">
    <name type="scientific">Filimonas zeae</name>
    <dbReference type="NCBI Taxonomy" id="1737353"/>
    <lineage>
        <taxon>Bacteria</taxon>
        <taxon>Pseudomonadati</taxon>
        <taxon>Bacteroidota</taxon>
        <taxon>Chitinophagia</taxon>
        <taxon>Chitinophagales</taxon>
        <taxon>Chitinophagaceae</taxon>
        <taxon>Filimonas</taxon>
    </lineage>
</organism>
<sequence length="665" mass="74565">MCIRYICILILLAATFDAAAQQNDDNSFAGKGAVFVYSSLLPDTLKTNLLLQRREHGGSEMWTTVRTYTAISNAADVMDRYEEARQLFPEYDMRFDAGEAWRRWQLYQTFDSLLNEVSYIPGQMAFGIVLADTSVVAGKTYQYRVQKQGEAEAEANRRTGNWVSYPAVIQAPAPRLLQRQTERDAILLQWYSTGIIPSDKFLVYRASGNDTAFERIDVFAGAQQRGDTTVYIVHDTKVLFSEMYRYYITPVNLFGGGGNIVSDTVPATCMNPQQLLTPQYVRADENIAKKAIEVRFLLPDQDYIGSVHIMRSLSFDEGYEEVGIATPEDTLFADFRIVPGRKYYYYLQMTDKMGRNSARSVKTFGLLQDTLNDAPARFVQAVRTPAGIQVTWENPPDTGVVSGYYVYRKTGDAENFERISTLLPVADSINTFIDSSRTLQPSLLYVYSVASENLSNKVSQHSVPAYVTGIQAGNTVILPTPRDVKVLLSNKSARLLWYDMKLLNTNLSFYNIYRKGDGVQDFRPVATRYPAAFTAFTDTTVEEGTGYIYAMECADDDGHTSAQAITEVLNMPASQLLPPDVAATVEDAAVLLTWEQVTDTRVSQLGVYRYAKGGEPEKIATVRVNDLRFKDAGVKKGNTYYYYLQSDNVKASQLATSNTAYVVYE</sequence>
<dbReference type="PROSITE" id="PS50853">
    <property type="entry name" value="FN3"/>
    <property type="match status" value="1"/>
</dbReference>
<dbReference type="InterPro" id="IPR003961">
    <property type="entry name" value="FN3_dom"/>
</dbReference>
<reference evidence="3" key="1">
    <citation type="journal article" date="2014" name="Int. J. Syst. Evol. Microbiol.">
        <title>Complete genome sequence of Corynebacterium casei LMG S-19264T (=DSM 44701T), isolated from a smear-ripened cheese.</title>
        <authorList>
            <consortium name="US DOE Joint Genome Institute (JGI-PGF)"/>
            <person name="Walter F."/>
            <person name="Albersmeier A."/>
            <person name="Kalinowski J."/>
            <person name="Ruckert C."/>
        </authorList>
    </citation>
    <scope>NUCLEOTIDE SEQUENCE</scope>
    <source>
        <strain evidence="3">CGMCC 1.15290</strain>
    </source>
</reference>
<dbReference type="RefSeq" id="WP_188958159.1">
    <property type="nucleotide sequence ID" value="NZ_BMIB01000006.1"/>
</dbReference>
<feature type="chain" id="PRO_5037311665" description="Fibronectin type-III domain-containing protein" evidence="1">
    <location>
        <begin position="21"/>
        <end position="665"/>
    </location>
</feature>
<feature type="signal peptide" evidence="1">
    <location>
        <begin position="1"/>
        <end position="20"/>
    </location>
</feature>
<dbReference type="CDD" id="cd00063">
    <property type="entry name" value="FN3"/>
    <property type="match status" value="1"/>
</dbReference>
<evidence type="ECO:0000259" key="2">
    <source>
        <dbReference type="PROSITE" id="PS50853"/>
    </source>
</evidence>
<feature type="domain" description="Fibronectin type-III" evidence="2">
    <location>
        <begin position="374"/>
        <end position="473"/>
    </location>
</feature>
<evidence type="ECO:0000256" key="1">
    <source>
        <dbReference type="SAM" id="SignalP"/>
    </source>
</evidence>
<dbReference type="Gene3D" id="2.60.40.10">
    <property type="entry name" value="Immunoglobulins"/>
    <property type="match status" value="3"/>
</dbReference>
<keyword evidence="1" id="KW-0732">Signal</keyword>
<dbReference type="EMBL" id="BMIB01000006">
    <property type="protein sequence ID" value="GGH80796.1"/>
    <property type="molecule type" value="Genomic_DNA"/>
</dbReference>
<dbReference type="SUPFAM" id="SSF49265">
    <property type="entry name" value="Fibronectin type III"/>
    <property type="match status" value="2"/>
</dbReference>
<dbReference type="InterPro" id="IPR013783">
    <property type="entry name" value="Ig-like_fold"/>
</dbReference>
<dbReference type="InterPro" id="IPR036116">
    <property type="entry name" value="FN3_sf"/>
</dbReference>
<evidence type="ECO:0000313" key="4">
    <source>
        <dbReference type="Proteomes" id="UP000627292"/>
    </source>
</evidence>
<dbReference type="AlphaFoldDB" id="A0A917J6A6"/>
<evidence type="ECO:0000313" key="3">
    <source>
        <dbReference type="EMBL" id="GGH80796.1"/>
    </source>
</evidence>
<keyword evidence="4" id="KW-1185">Reference proteome</keyword>
<accession>A0A917J6A6</accession>
<protein>
    <recommendedName>
        <fullName evidence="2">Fibronectin type-III domain-containing protein</fullName>
    </recommendedName>
</protein>
<name>A0A917J6A6_9BACT</name>
<dbReference type="Proteomes" id="UP000627292">
    <property type="component" value="Unassembled WGS sequence"/>
</dbReference>
<gene>
    <name evidence="3" type="ORF">GCM10011379_52200</name>
</gene>
<proteinExistence type="predicted"/>
<comment type="caution">
    <text evidence="3">The sequence shown here is derived from an EMBL/GenBank/DDBJ whole genome shotgun (WGS) entry which is preliminary data.</text>
</comment>
<reference evidence="3" key="2">
    <citation type="submission" date="2020-09" db="EMBL/GenBank/DDBJ databases">
        <authorList>
            <person name="Sun Q."/>
            <person name="Zhou Y."/>
        </authorList>
    </citation>
    <scope>NUCLEOTIDE SEQUENCE</scope>
    <source>
        <strain evidence="3">CGMCC 1.15290</strain>
    </source>
</reference>